<dbReference type="InterPro" id="IPR011990">
    <property type="entry name" value="TPR-like_helical_dom_sf"/>
</dbReference>
<dbReference type="Proteomes" id="UP001163255">
    <property type="component" value="Chromosome"/>
</dbReference>
<protein>
    <recommendedName>
        <fullName evidence="4">Tetratricopeptide repeat protein</fullName>
    </recommendedName>
</protein>
<feature type="compositionally biased region" description="Pro residues" evidence="1">
    <location>
        <begin position="12"/>
        <end position="21"/>
    </location>
</feature>
<proteinExistence type="predicted"/>
<evidence type="ECO:0008006" key="4">
    <source>
        <dbReference type="Google" id="ProtNLM"/>
    </source>
</evidence>
<keyword evidence="3" id="KW-1185">Reference proteome</keyword>
<sequence length="694" mass="78326">MMYSDIVKGKKPTPPTPPTPPAQQGTLPAQTSPRAQGAAAVTPRGRQCDTRSPSEQRVAGAAAGTYPELPRSSSSPRTCTKHKSYNPSHGQRGAARKQQAPPITGEDISVPLQTRLQPIGTVKRRFSSTQKDLFAPARVECEQLQTKLLQADKRQASNALKQLHRYAVIAGKGMDYQSSLQLLEYLLTDYLPGCSDKHLAKSARETVGVILDRLVGPLFTKPDFRKDESCELAREQLLELCQKRNFEPLERMKDAEKELLMYHLIKKIVNSKRYDQLSGFCETFNYEKTYKGLVDRTRNEKEFPKAPWCARLYWLVAAYYTHKLSLHELKVEFDLIEDEIKSVAGQHIEVDKAYLTARCELSNLLYESPHNENAMDKVSQLIAELQSCPSKLIPSSQYKELLIAFVCRSKVKILIDRGQLNEAGDLLKKVSEAETKYQVHSIKTEVLRTRLKRLTIGDQPKGSKDIEMIQQEIARLKQFGDKYHGSILEIVDCYILLGNKEAALEELKRYAGREKQEVLMRRAVLLSDLKRYSEAVETLRQLPDSGYSQSWKALTTHAVTLTNWANDGYEKNTQTGETRKVMLTEDDRRKYLLESLRLFRSAIECAPADYSGAWGGVGHFCDIQASAKLLNFQKYKHWLPEQIRHASNWGGAAGKAFSIEKGQTPAETARIQSGLKQTPPNESYSAAVKGRSIQ</sequence>
<gene>
    <name evidence="2" type="ORF">NX720_12640</name>
</gene>
<dbReference type="Gene3D" id="1.25.40.10">
    <property type="entry name" value="Tetratricopeptide repeat domain"/>
    <property type="match status" value="1"/>
</dbReference>
<evidence type="ECO:0000256" key="1">
    <source>
        <dbReference type="SAM" id="MobiDB-lite"/>
    </source>
</evidence>
<dbReference type="RefSeq" id="WP_262601457.1">
    <property type="nucleotide sequence ID" value="NZ_CP103300.1"/>
</dbReference>
<evidence type="ECO:0000313" key="3">
    <source>
        <dbReference type="Proteomes" id="UP001163255"/>
    </source>
</evidence>
<dbReference type="EMBL" id="CP103300">
    <property type="protein sequence ID" value="UYM18708.1"/>
    <property type="molecule type" value="Genomic_DNA"/>
</dbReference>
<dbReference type="SUPFAM" id="SSF48452">
    <property type="entry name" value="TPR-like"/>
    <property type="match status" value="1"/>
</dbReference>
<feature type="region of interest" description="Disordered" evidence="1">
    <location>
        <begin position="1"/>
        <end position="108"/>
    </location>
</feature>
<reference evidence="2" key="1">
    <citation type="submission" date="2022-10" db="EMBL/GenBank/DDBJ databases">
        <title>Completed Genome Sequence of two octocoral isolated bacterium, Endozoicomonas euniceicola EF212T and Endozoicomonas gorgoniicola PS125T.</title>
        <authorList>
            <person name="Chiou Y.-J."/>
            <person name="Chen Y.-H."/>
        </authorList>
    </citation>
    <scope>NUCLEOTIDE SEQUENCE</scope>
    <source>
        <strain evidence="2">EF212</strain>
    </source>
</reference>
<feature type="compositionally biased region" description="Polar residues" evidence="1">
    <location>
        <begin position="670"/>
        <end position="684"/>
    </location>
</feature>
<evidence type="ECO:0000313" key="2">
    <source>
        <dbReference type="EMBL" id="UYM18708.1"/>
    </source>
</evidence>
<organism evidence="2 3">
    <name type="scientific">Endozoicomonas euniceicola</name>
    <dbReference type="NCBI Taxonomy" id="1234143"/>
    <lineage>
        <taxon>Bacteria</taxon>
        <taxon>Pseudomonadati</taxon>
        <taxon>Pseudomonadota</taxon>
        <taxon>Gammaproteobacteria</taxon>
        <taxon>Oceanospirillales</taxon>
        <taxon>Endozoicomonadaceae</taxon>
        <taxon>Endozoicomonas</taxon>
    </lineage>
</organism>
<accession>A0ABY6H0Z0</accession>
<name>A0ABY6H0Z0_9GAMM</name>
<feature type="region of interest" description="Disordered" evidence="1">
    <location>
        <begin position="667"/>
        <end position="694"/>
    </location>
</feature>
<feature type="compositionally biased region" description="Polar residues" evidence="1">
    <location>
        <begin position="22"/>
        <end position="34"/>
    </location>
</feature>